<evidence type="ECO:0000256" key="7">
    <source>
        <dbReference type="PIRSR" id="PIRSR604808-3"/>
    </source>
</evidence>
<dbReference type="PANTHER" id="PTHR22748:SF6">
    <property type="entry name" value="DNA-(APURINIC OR APYRIMIDINIC SITE) ENDONUCLEASE"/>
    <property type="match status" value="1"/>
</dbReference>
<gene>
    <name evidence="9" type="ORF">A2110_00005</name>
</gene>
<reference evidence="9 10" key="1">
    <citation type="journal article" date="2016" name="Nat. Commun.">
        <title>Thousands of microbial genomes shed light on interconnected biogeochemical processes in an aquifer system.</title>
        <authorList>
            <person name="Anantharaman K."/>
            <person name="Brown C.T."/>
            <person name="Hug L.A."/>
            <person name="Sharon I."/>
            <person name="Castelle C.J."/>
            <person name="Probst A.J."/>
            <person name="Thomas B.C."/>
            <person name="Singh A."/>
            <person name="Wilkins M.J."/>
            <person name="Karaoz U."/>
            <person name="Brodie E.L."/>
            <person name="Williams K.H."/>
            <person name="Hubbard S.S."/>
            <person name="Banfield J.F."/>
        </authorList>
    </citation>
    <scope>NUCLEOTIDE SEQUENCE [LARGE SCALE GENOMIC DNA]</scope>
</reference>
<feature type="site" description="Interaction with DNA substrate" evidence="7">
    <location>
        <position position="187"/>
    </location>
</feature>
<name>A0A1F6BJJ1_9BACT</name>
<dbReference type="SUPFAM" id="SSF56219">
    <property type="entry name" value="DNase I-like"/>
    <property type="match status" value="1"/>
</dbReference>
<feature type="binding site" evidence="6">
    <location>
        <position position="186"/>
    </location>
    <ligand>
        <name>Mg(2+)</name>
        <dbReference type="ChEBI" id="CHEBI:18420"/>
        <label>1</label>
    </ligand>
</feature>
<feature type="active site" description="Proton donor/acceptor" evidence="5">
    <location>
        <position position="90"/>
    </location>
</feature>
<dbReference type="GO" id="GO:0008311">
    <property type="term" value="F:double-stranded DNA 3'-5' DNA exonuclease activity"/>
    <property type="evidence" value="ECO:0007669"/>
    <property type="project" value="TreeGrafter"/>
</dbReference>
<feature type="binding site" evidence="6">
    <location>
        <position position="92"/>
    </location>
    <ligand>
        <name>Mg(2+)</name>
        <dbReference type="ChEBI" id="CHEBI:18420"/>
        <label>1</label>
    </ligand>
</feature>
<comment type="caution">
    <text evidence="9">The sequence shown here is derived from an EMBL/GenBank/DDBJ whole genome shotgun (WGS) entry which is preliminary data.</text>
</comment>
<evidence type="ECO:0000256" key="2">
    <source>
        <dbReference type="ARBA" id="ARBA00022723"/>
    </source>
</evidence>
<dbReference type="Gene3D" id="3.60.10.10">
    <property type="entry name" value="Endonuclease/exonuclease/phosphatase"/>
    <property type="match status" value="1"/>
</dbReference>
<dbReference type="NCBIfam" id="TIGR00633">
    <property type="entry name" value="xth"/>
    <property type="match status" value="1"/>
</dbReference>
<feature type="site" description="Important for catalytic activity" evidence="7">
    <location>
        <position position="161"/>
    </location>
</feature>
<evidence type="ECO:0000259" key="8">
    <source>
        <dbReference type="Pfam" id="PF03372"/>
    </source>
</evidence>
<dbReference type="GO" id="GO:0003906">
    <property type="term" value="F:DNA-(apurinic or apyrimidinic site) endonuclease activity"/>
    <property type="evidence" value="ECO:0007669"/>
    <property type="project" value="TreeGrafter"/>
</dbReference>
<sequence length="199" mass="22900">ANYALKPGYSGVAVYAKEKPEKIEKTLGHARLDAEGRILHLEYPGFILIVLYIPHGGREKENLGYKLEIYERLFEYLKPLQDKNVILAGDFNIAHREVDLARPDNNKNNIMFTPEERAQIDKLLALGFTDTFRTLHPEGGNYSWWPYRVDARERNLGWRIDYMFTSKTLTPQLKKAFILSDVRGSDHCPVGVELTDFGD</sequence>
<dbReference type="EMBL" id="MFKH01000017">
    <property type="protein sequence ID" value="OGG36707.1"/>
    <property type="molecule type" value="Genomic_DNA"/>
</dbReference>
<evidence type="ECO:0000256" key="3">
    <source>
        <dbReference type="ARBA" id="ARBA00022801"/>
    </source>
</evidence>
<dbReference type="GO" id="GO:0008081">
    <property type="term" value="F:phosphoric diester hydrolase activity"/>
    <property type="evidence" value="ECO:0007669"/>
    <property type="project" value="TreeGrafter"/>
</dbReference>
<feature type="active site" evidence="5">
    <location>
        <position position="52"/>
    </location>
</feature>
<evidence type="ECO:0000313" key="9">
    <source>
        <dbReference type="EMBL" id="OGG36707.1"/>
    </source>
</evidence>
<feature type="binding site" evidence="6">
    <location>
        <position position="187"/>
    </location>
    <ligand>
        <name>Mg(2+)</name>
        <dbReference type="ChEBI" id="CHEBI:18420"/>
        <label>1</label>
    </ligand>
</feature>
<feature type="active site" description="Proton acceptor" evidence="5">
    <location>
        <position position="187"/>
    </location>
</feature>
<dbReference type="STRING" id="1798468.A2110_00005"/>
<feature type="site" description="Transition state stabilizer" evidence="7">
    <location>
        <position position="92"/>
    </location>
</feature>
<evidence type="ECO:0000256" key="5">
    <source>
        <dbReference type="PIRSR" id="PIRSR604808-1"/>
    </source>
</evidence>
<dbReference type="PANTHER" id="PTHR22748">
    <property type="entry name" value="AP ENDONUCLEASE"/>
    <property type="match status" value="1"/>
</dbReference>
<dbReference type="GO" id="GO:0006284">
    <property type="term" value="P:base-excision repair"/>
    <property type="evidence" value="ECO:0007669"/>
    <property type="project" value="TreeGrafter"/>
</dbReference>
<keyword evidence="6" id="KW-0464">Manganese</keyword>
<comment type="cofactor">
    <cofactor evidence="6">
        <name>Mg(2+)</name>
        <dbReference type="ChEBI" id="CHEBI:18420"/>
    </cofactor>
    <cofactor evidence="6">
        <name>Mn(2+)</name>
        <dbReference type="ChEBI" id="CHEBI:29035"/>
    </cofactor>
    <text evidence="6">Probably binds two magnesium or manganese ions per subunit.</text>
</comment>
<keyword evidence="4 6" id="KW-0460">Magnesium</keyword>
<dbReference type="Proteomes" id="UP000176273">
    <property type="component" value="Unassembled WGS sequence"/>
</dbReference>
<dbReference type="NCBIfam" id="TIGR00195">
    <property type="entry name" value="exoDNase_III"/>
    <property type="match status" value="1"/>
</dbReference>
<dbReference type="Pfam" id="PF03372">
    <property type="entry name" value="Exo_endo_phos"/>
    <property type="match status" value="1"/>
</dbReference>
<keyword evidence="3" id="KW-0378">Hydrolase</keyword>
<keyword evidence="2 6" id="KW-0479">Metal-binding</keyword>
<dbReference type="AlphaFoldDB" id="A0A1F6BJJ1"/>
<evidence type="ECO:0000256" key="4">
    <source>
        <dbReference type="ARBA" id="ARBA00022842"/>
    </source>
</evidence>
<dbReference type="InterPro" id="IPR004808">
    <property type="entry name" value="AP_endonuc_1"/>
</dbReference>
<evidence type="ECO:0000256" key="1">
    <source>
        <dbReference type="ARBA" id="ARBA00007092"/>
    </source>
</evidence>
<feature type="domain" description="Endonuclease/exonuclease/phosphatase" evidence="8">
    <location>
        <begin position="6"/>
        <end position="187"/>
    </location>
</feature>
<protein>
    <submittedName>
        <fullName evidence="9">Exodeoxyribonuclease III</fullName>
    </submittedName>
</protein>
<feature type="non-terminal residue" evidence="9">
    <location>
        <position position="1"/>
    </location>
</feature>
<evidence type="ECO:0000313" key="10">
    <source>
        <dbReference type="Proteomes" id="UP000176273"/>
    </source>
</evidence>
<organism evidence="9 10">
    <name type="scientific">Candidatus Jorgensenbacteria bacterium GWA1_54_12</name>
    <dbReference type="NCBI Taxonomy" id="1798468"/>
    <lineage>
        <taxon>Bacteria</taxon>
        <taxon>Candidatus Joergenseniibacteriota</taxon>
    </lineage>
</organism>
<dbReference type="GO" id="GO:0046872">
    <property type="term" value="F:metal ion binding"/>
    <property type="evidence" value="ECO:0007669"/>
    <property type="project" value="UniProtKB-KW"/>
</dbReference>
<dbReference type="InterPro" id="IPR036691">
    <property type="entry name" value="Endo/exonu/phosph_ase_sf"/>
</dbReference>
<feature type="binding site" evidence="6">
    <location>
        <position position="90"/>
    </location>
    <ligand>
        <name>Mg(2+)</name>
        <dbReference type="ChEBI" id="CHEBI:18420"/>
        <label>1</label>
    </ligand>
</feature>
<proteinExistence type="inferred from homology"/>
<comment type="similarity">
    <text evidence="1">Belongs to the DNA repair enzymes AP/ExoA family.</text>
</comment>
<accession>A0A1F6BJJ1</accession>
<dbReference type="InterPro" id="IPR005135">
    <property type="entry name" value="Endo/exonuclease/phosphatase"/>
</dbReference>
<evidence type="ECO:0000256" key="6">
    <source>
        <dbReference type="PIRSR" id="PIRSR604808-2"/>
    </source>
</evidence>
<dbReference type="PROSITE" id="PS51435">
    <property type="entry name" value="AP_NUCLEASE_F1_4"/>
    <property type="match status" value="1"/>
</dbReference>